<dbReference type="EMBL" id="JBJUIK010000012">
    <property type="protein sequence ID" value="KAL3509894.1"/>
    <property type="molecule type" value="Genomic_DNA"/>
</dbReference>
<gene>
    <name evidence="1" type="ORF">ACH5RR_029295</name>
</gene>
<keyword evidence="2" id="KW-1185">Reference proteome</keyword>
<organism evidence="1 2">
    <name type="scientific">Cinchona calisaya</name>
    <dbReference type="NCBI Taxonomy" id="153742"/>
    <lineage>
        <taxon>Eukaryota</taxon>
        <taxon>Viridiplantae</taxon>
        <taxon>Streptophyta</taxon>
        <taxon>Embryophyta</taxon>
        <taxon>Tracheophyta</taxon>
        <taxon>Spermatophyta</taxon>
        <taxon>Magnoliopsida</taxon>
        <taxon>eudicotyledons</taxon>
        <taxon>Gunneridae</taxon>
        <taxon>Pentapetalae</taxon>
        <taxon>asterids</taxon>
        <taxon>lamiids</taxon>
        <taxon>Gentianales</taxon>
        <taxon>Rubiaceae</taxon>
        <taxon>Cinchonoideae</taxon>
        <taxon>Cinchoneae</taxon>
        <taxon>Cinchona</taxon>
    </lineage>
</organism>
<dbReference type="Proteomes" id="UP001630127">
    <property type="component" value="Unassembled WGS sequence"/>
</dbReference>
<sequence length="108" mass="12709">MRALFEKLKRLKCTLKPWNQDTFGNIFDNTRVTENKADDEELYFQLDSSEGTSNPFIMHKNSAEKVFYHQKSRIKWLKEGELNFFHASLGDKMHALQFSKSNQLLIHG</sequence>
<evidence type="ECO:0000313" key="1">
    <source>
        <dbReference type="EMBL" id="KAL3509894.1"/>
    </source>
</evidence>
<proteinExistence type="predicted"/>
<reference evidence="1 2" key="1">
    <citation type="submission" date="2024-11" db="EMBL/GenBank/DDBJ databases">
        <title>A near-complete genome assembly of Cinchona calisaya.</title>
        <authorList>
            <person name="Lian D.C."/>
            <person name="Zhao X.W."/>
            <person name="Wei L."/>
        </authorList>
    </citation>
    <scope>NUCLEOTIDE SEQUENCE [LARGE SCALE GENOMIC DNA]</scope>
    <source>
        <tissue evidence="1">Nenye</tissue>
    </source>
</reference>
<comment type="caution">
    <text evidence="1">The sequence shown here is derived from an EMBL/GenBank/DDBJ whole genome shotgun (WGS) entry which is preliminary data.</text>
</comment>
<name>A0ABD2YR85_9GENT</name>
<dbReference type="AlphaFoldDB" id="A0ABD2YR85"/>
<protein>
    <submittedName>
        <fullName evidence="1">Uncharacterized protein</fullName>
    </submittedName>
</protein>
<evidence type="ECO:0000313" key="2">
    <source>
        <dbReference type="Proteomes" id="UP001630127"/>
    </source>
</evidence>
<accession>A0ABD2YR85</accession>